<dbReference type="AlphaFoldDB" id="A0A222FIQ6"/>
<name>A0A222FIQ6_9GAMM</name>
<accession>A0A222FIQ6</accession>
<dbReference type="Proteomes" id="UP000202440">
    <property type="component" value="Chromosome"/>
</dbReference>
<evidence type="ECO:0000313" key="2">
    <source>
        <dbReference type="EMBL" id="ASP38660.1"/>
    </source>
</evidence>
<dbReference type="EMBL" id="CP022530">
    <property type="protein sequence ID" value="ASP38660.1"/>
    <property type="molecule type" value="Genomic_DNA"/>
</dbReference>
<dbReference type="RefSeq" id="WP_094059848.1">
    <property type="nucleotide sequence ID" value="NZ_CP022530.1"/>
</dbReference>
<dbReference type="KEGG" id="bsan:CHH28_08200"/>
<dbReference type="Pfam" id="PF13781">
    <property type="entry name" value="DoxX_3"/>
    <property type="match status" value="1"/>
</dbReference>
<organism evidence="2 3">
    <name type="scientific">Bacterioplanes sanyensis</name>
    <dbReference type="NCBI Taxonomy" id="1249553"/>
    <lineage>
        <taxon>Bacteria</taxon>
        <taxon>Pseudomonadati</taxon>
        <taxon>Pseudomonadota</taxon>
        <taxon>Gammaproteobacteria</taxon>
        <taxon>Oceanospirillales</taxon>
        <taxon>Oceanospirillaceae</taxon>
        <taxon>Bacterioplanes</taxon>
    </lineage>
</organism>
<sequence length="131" mass="14733">MNKSTHLLANVSLSFLWLFTGITSVFFAKDVGYQVLANGGIDGWLATVAIYSGSLVDVAIGIWVLIGVQRRRCYQVQIWVVLTYSLLLTFIDPSFWLHPFGPLTKNMPILVLLFHLYQLEQGAVRQTSDLD</sequence>
<protein>
    <submittedName>
        <fullName evidence="2">NAD-dependent dehydratase</fullName>
    </submittedName>
</protein>
<dbReference type="OrthoDB" id="9776313at2"/>
<keyword evidence="1" id="KW-0472">Membrane</keyword>
<keyword evidence="3" id="KW-1185">Reference proteome</keyword>
<evidence type="ECO:0000256" key="1">
    <source>
        <dbReference type="SAM" id="Phobius"/>
    </source>
</evidence>
<dbReference type="InterPro" id="IPR025695">
    <property type="entry name" value="DoxX-like"/>
</dbReference>
<keyword evidence="1" id="KW-1133">Transmembrane helix</keyword>
<evidence type="ECO:0000313" key="3">
    <source>
        <dbReference type="Proteomes" id="UP000202440"/>
    </source>
</evidence>
<proteinExistence type="predicted"/>
<gene>
    <name evidence="2" type="ORF">CHH28_08200</name>
</gene>
<feature type="transmembrane region" description="Helical" evidence="1">
    <location>
        <begin position="7"/>
        <end position="28"/>
    </location>
</feature>
<feature type="transmembrane region" description="Helical" evidence="1">
    <location>
        <begin position="48"/>
        <end position="66"/>
    </location>
</feature>
<feature type="transmembrane region" description="Helical" evidence="1">
    <location>
        <begin position="78"/>
        <end position="97"/>
    </location>
</feature>
<reference evidence="2 3" key="1">
    <citation type="submission" date="2017-07" db="EMBL/GenBank/DDBJ databases">
        <title>Annotated genome sequence of Bacterioplanes sanyensis isolated from Red Sea.</title>
        <authorList>
            <person name="Rehman Z.U."/>
        </authorList>
    </citation>
    <scope>NUCLEOTIDE SEQUENCE [LARGE SCALE GENOMIC DNA]</scope>
    <source>
        <strain evidence="2 3">NV9</strain>
    </source>
</reference>
<keyword evidence="1" id="KW-0812">Transmembrane</keyword>